<accession>F0XJ82</accession>
<evidence type="ECO:0000313" key="9">
    <source>
        <dbReference type="Proteomes" id="UP000007796"/>
    </source>
</evidence>
<evidence type="ECO:0000256" key="1">
    <source>
        <dbReference type="ARBA" id="ARBA00000707"/>
    </source>
</evidence>
<dbReference type="AlphaFoldDB" id="F0XJ82"/>
<dbReference type="OrthoDB" id="18915at2759"/>
<dbReference type="GO" id="GO:0071108">
    <property type="term" value="P:protein K48-linked deubiquitination"/>
    <property type="evidence" value="ECO:0007669"/>
    <property type="project" value="TreeGrafter"/>
</dbReference>
<dbReference type="InterPro" id="IPR042467">
    <property type="entry name" value="Peptidase_C65_otubain_sub2"/>
</dbReference>
<gene>
    <name evidence="8" type="ORF">CMQ_2320</name>
</gene>
<dbReference type="Gene3D" id="3.30.200.60">
    <property type="entry name" value="Peptidase C65 Otubain, subdomain 1"/>
    <property type="match status" value="1"/>
</dbReference>
<feature type="compositionally biased region" description="Polar residues" evidence="7">
    <location>
        <begin position="707"/>
        <end position="720"/>
    </location>
</feature>
<dbReference type="InParanoid" id="F0XJ82"/>
<dbReference type="Proteomes" id="UP000007796">
    <property type="component" value="Unassembled WGS sequence"/>
</dbReference>
<dbReference type="HOGENOM" id="CLU_268745_0_0_1"/>
<dbReference type="InterPro" id="IPR042468">
    <property type="entry name" value="Peptidase_C65_otubain_sub1"/>
</dbReference>
<dbReference type="EC" id="3.4.19.12" evidence="2"/>
<feature type="compositionally biased region" description="Basic and acidic residues" evidence="7">
    <location>
        <begin position="38"/>
        <end position="55"/>
    </location>
</feature>
<dbReference type="GO" id="GO:0006508">
    <property type="term" value="P:proteolysis"/>
    <property type="evidence" value="ECO:0007669"/>
    <property type="project" value="UniProtKB-KW"/>
</dbReference>
<dbReference type="Pfam" id="PF10275">
    <property type="entry name" value="Peptidase_C65"/>
    <property type="match status" value="1"/>
</dbReference>
<feature type="compositionally biased region" description="Low complexity" evidence="7">
    <location>
        <begin position="883"/>
        <end position="894"/>
    </location>
</feature>
<dbReference type="SUPFAM" id="SSF54001">
    <property type="entry name" value="Cysteine proteinases"/>
    <property type="match status" value="1"/>
</dbReference>
<feature type="region of interest" description="Disordered" evidence="7">
    <location>
        <begin position="883"/>
        <end position="902"/>
    </location>
</feature>
<dbReference type="GO" id="GO:0043130">
    <property type="term" value="F:ubiquitin binding"/>
    <property type="evidence" value="ECO:0007669"/>
    <property type="project" value="TreeGrafter"/>
</dbReference>
<dbReference type="GeneID" id="25975297"/>
<dbReference type="EMBL" id="GL629782">
    <property type="protein sequence ID" value="EFX02271.1"/>
    <property type="molecule type" value="Genomic_DNA"/>
</dbReference>
<feature type="compositionally biased region" description="Polar residues" evidence="7">
    <location>
        <begin position="929"/>
        <end position="941"/>
    </location>
</feature>
<evidence type="ECO:0000256" key="5">
    <source>
        <dbReference type="ARBA" id="ARBA00022801"/>
    </source>
</evidence>
<reference evidence="8 9" key="1">
    <citation type="journal article" date="2011" name="Proc. Natl. Acad. Sci. U.S.A.">
        <title>Genome and transcriptome analyses of the mountain pine beetle-fungal symbiont Grosmannia clavigera, a lodgepole pine pathogen.</title>
        <authorList>
            <person name="DiGuistini S."/>
            <person name="Wang Y."/>
            <person name="Liao N.Y."/>
            <person name="Taylor G."/>
            <person name="Tanguay P."/>
            <person name="Feau N."/>
            <person name="Henrissat B."/>
            <person name="Chan S.K."/>
            <person name="Hesse-Orce U."/>
            <person name="Alamouti S.M."/>
            <person name="Tsui C.K.M."/>
            <person name="Docking R.T."/>
            <person name="Levasseur A."/>
            <person name="Haridas S."/>
            <person name="Robertson G."/>
            <person name="Birol I."/>
            <person name="Holt R.A."/>
            <person name="Marra M.A."/>
            <person name="Hamelin R.C."/>
            <person name="Hirst M."/>
            <person name="Jones S.J.M."/>
            <person name="Bohlmann J."/>
            <person name="Breuil C."/>
        </authorList>
    </citation>
    <scope>NUCLEOTIDE SEQUENCE [LARGE SCALE GENOMIC DNA]</scope>
    <source>
        <strain evidence="9">kw1407 / UAMH 11150</strain>
    </source>
</reference>
<dbReference type="RefSeq" id="XP_014171753.1">
    <property type="nucleotide sequence ID" value="XM_014316278.1"/>
</dbReference>
<comment type="catalytic activity">
    <reaction evidence="1">
        <text>Thiol-dependent hydrolysis of ester, thioester, amide, peptide and isopeptide bonds formed by the C-terminal Gly of ubiquitin (a 76-residue protein attached to proteins as an intracellular targeting signal).</text>
        <dbReference type="EC" id="3.4.19.12"/>
    </reaction>
</comment>
<feature type="region of interest" description="Disordered" evidence="7">
    <location>
        <begin position="679"/>
        <end position="720"/>
    </location>
</feature>
<keyword evidence="3" id="KW-0645">Protease</keyword>
<dbReference type="PANTHER" id="PTHR12931">
    <property type="entry name" value="UBIQUITIN THIOLESTERASE PROTEIN OTUB"/>
    <property type="match status" value="1"/>
</dbReference>
<evidence type="ECO:0000313" key="8">
    <source>
        <dbReference type="EMBL" id="EFX02271.1"/>
    </source>
</evidence>
<dbReference type="CDD" id="cd22749">
    <property type="entry name" value="Otubain_C65"/>
    <property type="match status" value="1"/>
</dbReference>
<evidence type="ECO:0000256" key="4">
    <source>
        <dbReference type="ARBA" id="ARBA00022786"/>
    </source>
</evidence>
<dbReference type="eggNOG" id="KOG3991">
    <property type="taxonomic scope" value="Eukaryota"/>
</dbReference>
<feature type="region of interest" description="Disordered" evidence="7">
    <location>
        <begin position="267"/>
        <end position="295"/>
    </location>
</feature>
<organism evidence="9">
    <name type="scientific">Grosmannia clavigera (strain kw1407 / UAMH 11150)</name>
    <name type="common">Blue stain fungus</name>
    <name type="synonym">Graphiocladiella clavigera</name>
    <dbReference type="NCBI Taxonomy" id="655863"/>
    <lineage>
        <taxon>Eukaryota</taxon>
        <taxon>Fungi</taxon>
        <taxon>Dikarya</taxon>
        <taxon>Ascomycota</taxon>
        <taxon>Pezizomycotina</taxon>
        <taxon>Sordariomycetes</taxon>
        <taxon>Sordariomycetidae</taxon>
        <taxon>Ophiostomatales</taxon>
        <taxon>Ophiostomataceae</taxon>
        <taxon>Leptographium</taxon>
    </lineage>
</organism>
<evidence type="ECO:0000256" key="3">
    <source>
        <dbReference type="ARBA" id="ARBA00022670"/>
    </source>
</evidence>
<dbReference type="InterPro" id="IPR038765">
    <property type="entry name" value="Papain-like_cys_pep_sf"/>
</dbReference>
<feature type="compositionally biased region" description="Basic residues" evidence="7">
    <location>
        <begin position="278"/>
        <end position="288"/>
    </location>
</feature>
<sequence>MQLPALTPVEITVEFTDVASFQRLQLLQRQYKEQSGQQERERQERQEREEEQRQQLEYEQPYQLHYQNTFLYQQPQFQQQQNYHYDYDHQQLEQLQQLQLLQQPQYPPPTQHQHQQALFYRIHQHAQAPAASAAAPPQPISSACDDSGDGAGGLCDEPNRCRNRSAVPAGAMVSGAASHVAAVNYVGCATSSYTALAFPQHQRLPCGGCTANGSYHYGTINADFATAHHRLQQPPPQQSTATRPALVSSATSLAVLVPPAAVFLSSNAASSPSAPPHPHSHSHPHPRPHPLALPSSPLQLRHCRLRLAPRRQAKAKISHSQPHASLYRPLALDELHTPLPHPLSAMAVDLPEMTGDNADHIAADIATQEALARDYQPDVTGPAVGSIQSTDVVKEHYATADAAFAEKTGTLPDIFPLYRSILGDAIGFCYFEALIHTENMDRIKNERSRLQSLNDYIRDVGHYNPYVYEDMVEETDNLFVKIINAMPETDKAATALTNIFNDANSGNAIIYHLRLLVASYLKGNALLYQDFLIHPDGLEGYCQEYIERPNCEIDHVRIEILANILLKPPDIVLEIAYLDRSVGSNVPLYRFPQENNNREENSIDLRISLLFRPDHYDILYRPGLPFASVSAPGPQAFAQNPSGSSPDASAVHITPARLAEEGGNLDSKRLEPVEGAAVHTTLSGPPDTAGGQAAAAETPEPPLDPSSAESSVLNPPSSTDLHVHHTRVDFESLFPSNTSSLENYANLDMRVLSLIPGMMTTASARPNYSSSLGLPSGQPELSQSPWAASTKTGFGGSLCTISASESHASILVHLAVAESPSMASVESSVAAVGPALEPVSQYAGRINNNISMEGAPVSYSEVLDPSAELSDSVHLHAQRQMHLPPHHQQQFHGGHTPEPAESHPVRFTKWQYERTDIDINNPEPGFLRSSRSSTAHFSNPEFQPEEYQPAGEDGKLGNSRSRRKARRLSSENAPRKT</sequence>
<dbReference type="STRING" id="655863.F0XJ82"/>
<dbReference type="InterPro" id="IPR019400">
    <property type="entry name" value="Peptidase_C65_otubain"/>
</dbReference>
<evidence type="ECO:0000256" key="7">
    <source>
        <dbReference type="SAM" id="MobiDB-lite"/>
    </source>
</evidence>
<feature type="region of interest" description="Disordered" evidence="7">
    <location>
        <begin position="33"/>
        <end position="55"/>
    </location>
</feature>
<keyword evidence="6" id="KW-0788">Thiol protease</keyword>
<dbReference type="Gene3D" id="1.20.1300.20">
    <property type="entry name" value="Peptidase C65 Otubain, subdomain 2"/>
    <property type="match status" value="1"/>
</dbReference>
<name>F0XJ82_GROCL</name>
<dbReference type="GO" id="GO:0005634">
    <property type="term" value="C:nucleus"/>
    <property type="evidence" value="ECO:0007669"/>
    <property type="project" value="TreeGrafter"/>
</dbReference>
<keyword evidence="9" id="KW-1185">Reference proteome</keyword>
<keyword evidence="5" id="KW-0378">Hydrolase</keyword>
<dbReference type="GO" id="GO:0004843">
    <property type="term" value="F:cysteine-type deubiquitinase activity"/>
    <property type="evidence" value="ECO:0007669"/>
    <property type="project" value="UniProtKB-EC"/>
</dbReference>
<feature type="region of interest" description="Disordered" evidence="7">
    <location>
        <begin position="918"/>
        <end position="977"/>
    </location>
</feature>
<dbReference type="PANTHER" id="PTHR12931:SF15">
    <property type="entry name" value="UBIQUITIN THIOESTERASE OTUBAIN-LIKE"/>
    <property type="match status" value="1"/>
</dbReference>
<proteinExistence type="predicted"/>
<evidence type="ECO:0000256" key="2">
    <source>
        <dbReference type="ARBA" id="ARBA00012759"/>
    </source>
</evidence>
<evidence type="ECO:0000256" key="6">
    <source>
        <dbReference type="ARBA" id="ARBA00022807"/>
    </source>
</evidence>
<keyword evidence="4" id="KW-0833">Ubl conjugation pathway</keyword>
<protein>
    <recommendedName>
        <fullName evidence="2">ubiquitinyl hydrolase 1</fullName>
        <ecNumber evidence="2">3.4.19.12</ecNumber>
    </recommendedName>
</protein>